<keyword evidence="6" id="KW-0812">Transmembrane</keyword>
<keyword evidence="6" id="KW-0472">Membrane</keyword>
<feature type="region of interest" description="Disordered" evidence="5">
    <location>
        <begin position="1"/>
        <end position="20"/>
    </location>
</feature>
<sequence>MSSPTTTNVRAASSAPPAGHDAEALQALDAVLEQEPEGAYGLLDDATRERYREACRELAAGSGRTLVEVAREAVRLSAEQPAGDGRARHVGTHLLAEGRPVLEARLGCRVSAWTRLSRGVRAHAETLYVLTPVVVLPLVLLLGDRVLAGYGIDLARRLGLEAVVALALLVFLQDRMTEVLSLLVGPLRSLPRLDPRRVFTPETRTMVVTPVLIGGAEQVDEQLRMLEINALGNLEPEVSFTLLTDFRDADQQHLPGEDALVRRLEEGIQALNARHAAGGPPRFFCLHRERRWNPVARLWMGWERKRGKLEEFNRLVRGATDTSYVSAVPEVVRTVRYVITLDADTHLLPGGAGVLVGTLHHPLNRARFDASGQRVVAGYSILQPAYEFAPTREMWLMNGRRSTSLLMDRKMKPHGEGYWGLLQRAYGTSDFHGKGIYDVEAFSRALEGRLPLDHILAHDLIEGMYSRVAYGHDIKIFEAEPGGHAVFARLLHRWARGSWQLLPWVFPRVPMRDGSRVPNTLKVFYRLRLAVDLLRNLGQPLSVATLVYGWWLLPELGAGWWTLWATLWACRDAVVEPVKRTLITVWRARSLGAGLGAVVRLVPVVVAMTLLSLCALLPMTAVYLDAISRALYGLLFDRSRMLEWTTYAQSNQRTKSWGALALPEVWGGLVMSPLFAALLAWRAPHALPWAAPFLLLWIPLVVVSLRAPTKRLGREVPPQEAERLRALARQAWEHYRQDGATEAAREFTPTDLALRLVAPLSAFHLGHLEPDGLEARTRQVLQLLEGLERHHGHFLSRYMDADRQPVSPRRILPEESGMLAAALVVVEGGLQAVRSRPLEAALEAGLKGLEAQAHALREAMHFAFLYDAEAGLFHTGYDVEAGRQEEGHHGALTSGALLAGFMAISNRQVPLKHWVTLAEAAQRGGAGTGASGTDLLPALFLWFPPKSLLAQAAEKRVAAEQGAERPLLELRFRPAEVLARLPDPAELRTSRHQATALAAVANAVCDDVLVKHFHQHWRTAWVEALVFETDGR</sequence>
<keyword evidence="3" id="KW-0808">Transferase</keyword>
<reference evidence="8" key="1">
    <citation type="submission" date="2018-09" db="EMBL/GenBank/DDBJ databases">
        <authorList>
            <person name="Livingstone P.G."/>
            <person name="Whitworth D.E."/>
        </authorList>
    </citation>
    <scope>NUCLEOTIDE SEQUENCE [LARGE SCALE GENOMIC DNA]</scope>
    <source>
        <strain evidence="8">CA054A</strain>
    </source>
</reference>
<feature type="compositionally biased region" description="Polar residues" evidence="5">
    <location>
        <begin position="1"/>
        <end position="11"/>
    </location>
</feature>
<protein>
    <recommendedName>
        <fullName evidence="9">Cyclic beta 1-2 glucan synthetase</fullName>
    </recommendedName>
</protein>
<evidence type="ECO:0000256" key="2">
    <source>
        <dbReference type="ARBA" id="ARBA00022676"/>
    </source>
</evidence>
<feature type="transmembrane region" description="Helical" evidence="6">
    <location>
        <begin position="687"/>
        <end position="705"/>
    </location>
</feature>
<organism evidence="7 8">
    <name type="scientific">Corallococcus terminator</name>
    <dbReference type="NCBI Taxonomy" id="2316733"/>
    <lineage>
        <taxon>Bacteria</taxon>
        <taxon>Pseudomonadati</taxon>
        <taxon>Myxococcota</taxon>
        <taxon>Myxococcia</taxon>
        <taxon>Myxococcales</taxon>
        <taxon>Cystobacterineae</taxon>
        <taxon>Myxococcaceae</taxon>
        <taxon>Corallococcus</taxon>
    </lineage>
</organism>
<dbReference type="GO" id="GO:0016758">
    <property type="term" value="F:hexosyltransferase activity"/>
    <property type="evidence" value="ECO:0007669"/>
    <property type="project" value="TreeGrafter"/>
</dbReference>
<dbReference type="EMBL" id="RAVZ01000078">
    <property type="protein sequence ID" value="RKG88705.1"/>
    <property type="molecule type" value="Genomic_DNA"/>
</dbReference>
<evidence type="ECO:0000256" key="5">
    <source>
        <dbReference type="SAM" id="MobiDB-lite"/>
    </source>
</evidence>
<comment type="subcellular location">
    <subcellularLocation>
        <location evidence="1">Membrane</location>
        <topology evidence="1">Multi-pass membrane protein</topology>
    </subcellularLocation>
</comment>
<evidence type="ECO:0000313" key="7">
    <source>
        <dbReference type="EMBL" id="RKG88705.1"/>
    </source>
</evidence>
<evidence type="ECO:0000256" key="3">
    <source>
        <dbReference type="ARBA" id="ARBA00022679"/>
    </source>
</evidence>
<dbReference type="PANTHER" id="PTHR43867">
    <property type="entry name" value="CELLULOSE SYNTHASE CATALYTIC SUBUNIT A [UDP-FORMING]"/>
    <property type="match status" value="1"/>
</dbReference>
<gene>
    <name evidence="7" type="ORF">D7V88_13820</name>
</gene>
<dbReference type="OrthoDB" id="9769991at2"/>
<name>A0A3A8IZU3_9BACT</name>
<accession>A0A3A8IZU3</accession>
<evidence type="ECO:0000313" key="8">
    <source>
        <dbReference type="Proteomes" id="UP000268094"/>
    </source>
</evidence>
<evidence type="ECO:0000256" key="4">
    <source>
        <dbReference type="ARBA" id="ARBA00022989"/>
    </source>
</evidence>
<feature type="transmembrane region" description="Helical" evidence="6">
    <location>
        <begin position="657"/>
        <end position="681"/>
    </location>
</feature>
<dbReference type="RefSeq" id="WP_120541105.1">
    <property type="nucleotide sequence ID" value="NZ_RAVZ01000078.1"/>
</dbReference>
<dbReference type="Gene3D" id="1.50.10.140">
    <property type="match status" value="1"/>
</dbReference>
<evidence type="ECO:0000256" key="6">
    <source>
        <dbReference type="SAM" id="Phobius"/>
    </source>
</evidence>
<dbReference type="InterPro" id="IPR050321">
    <property type="entry name" value="Glycosyltr_2/OpgH_subfam"/>
</dbReference>
<keyword evidence="4 6" id="KW-1133">Transmembrane helix</keyword>
<keyword evidence="2" id="KW-0328">Glycosyltransferase</keyword>
<keyword evidence="8" id="KW-1185">Reference proteome</keyword>
<dbReference type="Proteomes" id="UP000268094">
    <property type="component" value="Unassembled WGS sequence"/>
</dbReference>
<dbReference type="PANTHER" id="PTHR43867:SF2">
    <property type="entry name" value="CELLULOSE SYNTHASE CATALYTIC SUBUNIT A [UDP-FORMING]"/>
    <property type="match status" value="1"/>
</dbReference>
<dbReference type="GO" id="GO:0005886">
    <property type="term" value="C:plasma membrane"/>
    <property type="evidence" value="ECO:0007669"/>
    <property type="project" value="TreeGrafter"/>
</dbReference>
<proteinExistence type="predicted"/>
<dbReference type="AlphaFoldDB" id="A0A3A8IZU3"/>
<comment type="caution">
    <text evidence="7">The sequence shown here is derived from an EMBL/GenBank/DDBJ whole genome shotgun (WGS) entry which is preliminary data.</text>
</comment>
<evidence type="ECO:0000256" key="1">
    <source>
        <dbReference type="ARBA" id="ARBA00004141"/>
    </source>
</evidence>
<evidence type="ECO:0008006" key="9">
    <source>
        <dbReference type="Google" id="ProtNLM"/>
    </source>
</evidence>